<evidence type="ECO:0000256" key="1">
    <source>
        <dbReference type="ARBA" id="ARBA00004370"/>
    </source>
</evidence>
<feature type="signal peptide" evidence="6">
    <location>
        <begin position="1"/>
        <end position="25"/>
    </location>
</feature>
<comment type="caution">
    <text evidence="8">The sequence shown here is derived from an EMBL/GenBank/DDBJ whole genome shotgun (WGS) entry which is preliminary data.</text>
</comment>
<evidence type="ECO:0000259" key="7">
    <source>
        <dbReference type="PROSITE" id="PS51779"/>
    </source>
</evidence>
<evidence type="ECO:0000256" key="2">
    <source>
        <dbReference type="ARBA" id="ARBA00022692"/>
    </source>
</evidence>
<dbReference type="Proteomes" id="UP000178735">
    <property type="component" value="Unassembled WGS sequence"/>
</dbReference>
<name>A0A1F7WVV6_9BACT</name>
<dbReference type="Gene3D" id="3.10.20.310">
    <property type="entry name" value="membrane protein fhac"/>
    <property type="match status" value="3"/>
</dbReference>
<dbReference type="PANTHER" id="PTHR12815">
    <property type="entry name" value="SORTING AND ASSEMBLY MACHINERY SAMM50 PROTEIN FAMILY MEMBER"/>
    <property type="match status" value="1"/>
</dbReference>
<evidence type="ECO:0000256" key="4">
    <source>
        <dbReference type="ARBA" id="ARBA00023136"/>
    </source>
</evidence>
<organism evidence="8 9">
    <name type="scientific">Candidatus Wallbacteria bacterium GWC2_49_35</name>
    <dbReference type="NCBI Taxonomy" id="1817813"/>
    <lineage>
        <taxon>Bacteria</taxon>
        <taxon>Candidatus Walliibacteriota</taxon>
    </lineage>
</organism>
<dbReference type="Pfam" id="PF01103">
    <property type="entry name" value="Omp85"/>
    <property type="match status" value="1"/>
</dbReference>
<dbReference type="STRING" id="1817813.A2008_00180"/>
<keyword evidence="3 6" id="KW-0732">Signal</keyword>
<proteinExistence type="predicted"/>
<accession>A0A1F7WVV6</accession>
<dbReference type="InterPro" id="IPR039910">
    <property type="entry name" value="D15-like"/>
</dbReference>
<gene>
    <name evidence="8" type="ORF">A2008_00180</name>
</gene>
<dbReference type="InterPro" id="IPR010827">
    <property type="entry name" value="BamA/TamA_POTRA"/>
</dbReference>
<dbReference type="PANTHER" id="PTHR12815:SF47">
    <property type="entry name" value="TRANSLOCATION AND ASSEMBLY MODULE SUBUNIT TAMA"/>
    <property type="match status" value="1"/>
</dbReference>
<feature type="chain" id="PRO_5009533613" description="POTRA domain-containing protein" evidence="6">
    <location>
        <begin position="26"/>
        <end position="600"/>
    </location>
</feature>
<protein>
    <recommendedName>
        <fullName evidence="7">POTRA domain-containing protein</fullName>
    </recommendedName>
</protein>
<evidence type="ECO:0000256" key="6">
    <source>
        <dbReference type="SAM" id="SignalP"/>
    </source>
</evidence>
<reference evidence="8 9" key="1">
    <citation type="journal article" date="2016" name="Nat. Commun.">
        <title>Thousands of microbial genomes shed light on interconnected biogeochemical processes in an aquifer system.</title>
        <authorList>
            <person name="Anantharaman K."/>
            <person name="Brown C.T."/>
            <person name="Hug L.A."/>
            <person name="Sharon I."/>
            <person name="Castelle C.J."/>
            <person name="Probst A.J."/>
            <person name="Thomas B.C."/>
            <person name="Singh A."/>
            <person name="Wilkins M.J."/>
            <person name="Karaoz U."/>
            <person name="Brodie E.L."/>
            <person name="Williams K.H."/>
            <person name="Hubbard S.S."/>
            <person name="Banfield J.F."/>
        </authorList>
    </citation>
    <scope>NUCLEOTIDE SEQUENCE [LARGE SCALE GENOMIC DNA]</scope>
</reference>
<keyword evidence="2" id="KW-0812">Transmembrane</keyword>
<dbReference type="AlphaFoldDB" id="A0A1F7WVV6"/>
<dbReference type="Gene3D" id="2.40.160.50">
    <property type="entry name" value="membrane protein fhac: a member of the omp85/tpsb transporter family"/>
    <property type="match status" value="1"/>
</dbReference>
<evidence type="ECO:0000313" key="9">
    <source>
        <dbReference type="Proteomes" id="UP000178735"/>
    </source>
</evidence>
<dbReference type="PROSITE" id="PS51779">
    <property type="entry name" value="POTRA"/>
    <property type="match status" value="1"/>
</dbReference>
<evidence type="ECO:0000256" key="3">
    <source>
        <dbReference type="ARBA" id="ARBA00022729"/>
    </source>
</evidence>
<keyword evidence="4" id="KW-0472">Membrane</keyword>
<dbReference type="Pfam" id="PF07244">
    <property type="entry name" value="POTRA"/>
    <property type="match status" value="2"/>
</dbReference>
<feature type="domain" description="POTRA" evidence="7">
    <location>
        <begin position="204"/>
        <end position="277"/>
    </location>
</feature>
<keyword evidence="5" id="KW-0998">Cell outer membrane</keyword>
<evidence type="ECO:0000313" key="8">
    <source>
        <dbReference type="EMBL" id="OGM06268.1"/>
    </source>
</evidence>
<dbReference type="GO" id="GO:0019867">
    <property type="term" value="C:outer membrane"/>
    <property type="evidence" value="ECO:0007669"/>
    <property type="project" value="InterPro"/>
</dbReference>
<evidence type="ECO:0000256" key="5">
    <source>
        <dbReference type="ARBA" id="ARBA00023237"/>
    </source>
</evidence>
<dbReference type="EMBL" id="MGFH01000071">
    <property type="protein sequence ID" value="OGM06268.1"/>
    <property type="molecule type" value="Genomic_DNA"/>
</dbReference>
<dbReference type="InterPro" id="IPR034746">
    <property type="entry name" value="POTRA"/>
</dbReference>
<sequence>MKRTTFSALIIILCVHFLLISPTMAAGKKAAAKKGAAKAEAQVKKSSKKAAVQESRLGKVVEIEVAGAKNVNPSIVLLSLTMKAGSDLTEALIDENMKRVFNIGYFTQDIGVDVLSVKDGKKVIFKVVENPLIKSIKIKGNTLVDNDKILKAMQNKAGQVFNSALVSTDVQSVQKIFDEAGYTINNVYNVQFDGEVLTLFVQENIIESVKVVGNDKTKDYVILRELKFKTGEVYDDKKITRSLQKIQNLGFFSEIRPRCEPGTAPGKVDFIVEVKEQKTGTITIGGGYSSANGFVGIFEIAQKNWRGKGQTLNARLEFGGTRTYEFGFVEPWFRNKRLSLGGNVYNTRTTQKFYQPNKPVTDYTESRKGFNLSLGKPFSEIVEGSLTFRDENVSLTDANDIQNVLTQNYIREGHYQTISAYLGRDTRDNVFNPRRGTFNAVNLDSTGGFLIGPDSFAKQRLTLRKYQAVNSRGVIAGRLTGGTINLTSGTLPLYEEYGVGGVYTIRGYEWREFIGKKMMVGNVEYRHKLHKNFEGYLFYDFGDAWDSDSLLSTNTASEYKLKKGYGVGFNFITPIGPIRIDYGKGEDRTGKAYFSMDRMF</sequence>
<dbReference type="InterPro" id="IPR000184">
    <property type="entry name" value="Bac_surfAg_D15"/>
</dbReference>
<comment type="subcellular location">
    <subcellularLocation>
        <location evidence="1">Membrane</location>
    </subcellularLocation>
</comment>